<evidence type="ECO:0000256" key="4">
    <source>
        <dbReference type="HAMAP-Rule" id="MF_00434"/>
    </source>
</evidence>
<dbReference type="Gene3D" id="3.30.1360.20">
    <property type="entry name" value="Transcriptional coactivator/pterin dehydratase"/>
    <property type="match status" value="1"/>
</dbReference>
<comment type="caution">
    <text evidence="6">The sequence shown here is derived from an EMBL/GenBank/DDBJ whole genome shotgun (WGS) entry which is preliminary data.</text>
</comment>
<proteinExistence type="inferred from homology"/>
<dbReference type="InterPro" id="IPR050376">
    <property type="entry name" value="Pterin-4-alpha-carb_dehyd"/>
</dbReference>
<dbReference type="EMBL" id="OGUU01000008">
    <property type="protein sequence ID" value="SPC08843.1"/>
    <property type="molecule type" value="Genomic_DNA"/>
</dbReference>
<evidence type="ECO:0000313" key="6">
    <source>
        <dbReference type="EMBL" id="SPC08843.1"/>
    </source>
</evidence>
<dbReference type="Proteomes" id="UP000257139">
    <property type="component" value="Chromosome CBM2594_a"/>
</dbReference>
<name>A0A7Z7J5J6_9BURK</name>
<dbReference type="InterPro" id="IPR036428">
    <property type="entry name" value="PCD_sf"/>
</dbReference>
<evidence type="ECO:0000256" key="3">
    <source>
        <dbReference type="ARBA" id="ARBA00023239"/>
    </source>
</evidence>
<dbReference type="PANTHER" id="PTHR42805">
    <property type="entry name" value="PTERIN-4-ALPHA-CARBINOLAMINE DEHYDRATASE-RELATED"/>
    <property type="match status" value="1"/>
</dbReference>
<evidence type="ECO:0000256" key="5">
    <source>
        <dbReference type="SAM" id="MobiDB-lite"/>
    </source>
</evidence>
<comment type="similarity">
    <text evidence="2 4">Belongs to the pterin-4-alpha-carbinolamine dehydratase family.</text>
</comment>
<evidence type="ECO:0000313" key="7">
    <source>
        <dbReference type="Proteomes" id="UP000257139"/>
    </source>
</evidence>
<sequence length="129" mass="13830">MTQDVSRSGSKTMSEDLATQSCTPCRGGVPPLTPDEAEALLQQAPGWELADGATRLERRFTFGNFAQALAFVNGVGQLAEAQGHHPEISFGWGHATVSWRTKKIKGLHRNDFIMAVKTSEMAEGNDGGG</sequence>
<accession>A0A7Z7J5J6</accession>
<feature type="compositionally biased region" description="Polar residues" evidence="5">
    <location>
        <begin position="1"/>
        <end position="23"/>
    </location>
</feature>
<dbReference type="PANTHER" id="PTHR42805:SF1">
    <property type="entry name" value="PTERIN-4-ALPHA-CARBINOLAMINE DEHYDRATASE-RELATED"/>
    <property type="match status" value="1"/>
</dbReference>
<dbReference type="CDD" id="cd00913">
    <property type="entry name" value="PCD_DCoH_subfamily_a"/>
    <property type="match status" value="1"/>
</dbReference>
<evidence type="ECO:0000256" key="1">
    <source>
        <dbReference type="ARBA" id="ARBA00001554"/>
    </source>
</evidence>
<dbReference type="InterPro" id="IPR001533">
    <property type="entry name" value="Pterin_deHydtase"/>
</dbReference>
<protein>
    <recommendedName>
        <fullName evidence="4">Putative pterin-4-alpha-carbinolamine dehydratase</fullName>
        <shortName evidence="4">PHS</shortName>
        <ecNumber evidence="4">4.2.1.96</ecNumber>
    </recommendedName>
    <alternativeName>
        <fullName evidence="4">4-alpha-hydroxy-tetrahydropterin dehydratase</fullName>
    </alternativeName>
    <alternativeName>
        <fullName evidence="4">Pterin carbinolamine dehydratase</fullName>
        <shortName evidence="4">PCD</shortName>
    </alternativeName>
</protein>
<feature type="region of interest" description="Disordered" evidence="5">
    <location>
        <begin position="1"/>
        <end position="31"/>
    </location>
</feature>
<keyword evidence="3 4" id="KW-0456">Lyase</keyword>
<dbReference type="AlphaFoldDB" id="A0A7Z7J5J6"/>
<dbReference type="GO" id="GO:0008124">
    <property type="term" value="F:4-alpha-hydroxytetrahydrobiopterin dehydratase activity"/>
    <property type="evidence" value="ECO:0007669"/>
    <property type="project" value="UniProtKB-UniRule"/>
</dbReference>
<gene>
    <name evidence="6" type="ORF">CBM2594_A40166</name>
</gene>
<evidence type="ECO:0000256" key="2">
    <source>
        <dbReference type="ARBA" id="ARBA00006472"/>
    </source>
</evidence>
<dbReference type="Pfam" id="PF01329">
    <property type="entry name" value="Pterin_4a"/>
    <property type="match status" value="1"/>
</dbReference>
<dbReference type="GO" id="GO:0006729">
    <property type="term" value="P:tetrahydrobiopterin biosynthetic process"/>
    <property type="evidence" value="ECO:0007669"/>
    <property type="project" value="InterPro"/>
</dbReference>
<dbReference type="HAMAP" id="MF_00434">
    <property type="entry name" value="Pterin_4_alpha"/>
    <property type="match status" value="1"/>
</dbReference>
<reference evidence="6 7" key="1">
    <citation type="submission" date="2018-01" db="EMBL/GenBank/DDBJ databases">
        <authorList>
            <person name="Clerissi C."/>
        </authorList>
    </citation>
    <scope>NUCLEOTIDE SEQUENCE [LARGE SCALE GENOMIC DNA]</scope>
    <source>
        <strain evidence="6">Cupriavidus taiwanensis STM 6021</strain>
    </source>
</reference>
<dbReference type="SUPFAM" id="SSF55248">
    <property type="entry name" value="PCD-like"/>
    <property type="match status" value="1"/>
</dbReference>
<dbReference type="EC" id="4.2.1.96" evidence="4"/>
<comment type="catalytic activity">
    <reaction evidence="1 4">
        <text>(4aS,6R)-4a-hydroxy-L-erythro-5,6,7,8-tetrahydrobiopterin = (6R)-L-erythro-6,7-dihydrobiopterin + H2O</text>
        <dbReference type="Rhea" id="RHEA:11920"/>
        <dbReference type="ChEBI" id="CHEBI:15377"/>
        <dbReference type="ChEBI" id="CHEBI:15642"/>
        <dbReference type="ChEBI" id="CHEBI:43120"/>
        <dbReference type="EC" id="4.2.1.96"/>
    </reaction>
</comment>
<organism evidence="6 7">
    <name type="scientific">Cupriavidus taiwanensis</name>
    <dbReference type="NCBI Taxonomy" id="164546"/>
    <lineage>
        <taxon>Bacteria</taxon>
        <taxon>Pseudomonadati</taxon>
        <taxon>Pseudomonadota</taxon>
        <taxon>Betaproteobacteria</taxon>
        <taxon>Burkholderiales</taxon>
        <taxon>Burkholderiaceae</taxon>
        <taxon>Cupriavidus</taxon>
    </lineage>
</organism>